<dbReference type="InterPro" id="IPR012094">
    <property type="entry name" value="tRNA_Ile_lys_synt"/>
</dbReference>
<feature type="domain" description="Lysidine-tRNA(Ile) synthetase C-terminal" evidence="10">
    <location>
        <begin position="368"/>
        <end position="437"/>
    </location>
</feature>
<evidence type="ECO:0000256" key="6">
    <source>
        <dbReference type="ARBA" id="ARBA00022840"/>
    </source>
</evidence>
<dbReference type="EMBL" id="CP018632">
    <property type="protein sequence ID" value="ASJ74832.1"/>
    <property type="molecule type" value="Genomic_DNA"/>
</dbReference>
<dbReference type="OrthoDB" id="9807403at2"/>
<gene>
    <name evidence="8 11" type="primary">tilS</name>
    <name evidence="11" type="ORF">IMCC3135_23815</name>
</gene>
<comment type="domain">
    <text evidence="8">The N-terminal region contains the highly conserved SGGXDS motif, predicted to be a P-loop motif involved in ATP binding.</text>
</comment>
<keyword evidence="2 8" id="KW-0963">Cytoplasm</keyword>
<dbReference type="Proteomes" id="UP000250079">
    <property type="component" value="Chromosome"/>
</dbReference>
<dbReference type="SUPFAM" id="SSF56037">
    <property type="entry name" value="PheT/TilS domain"/>
    <property type="match status" value="1"/>
</dbReference>
<evidence type="ECO:0000256" key="8">
    <source>
        <dbReference type="HAMAP-Rule" id="MF_01161"/>
    </source>
</evidence>
<dbReference type="NCBIfam" id="TIGR02433">
    <property type="entry name" value="lysidine_TilS_C"/>
    <property type="match status" value="1"/>
</dbReference>
<keyword evidence="12" id="KW-1185">Reference proteome</keyword>
<sequence>MTPFEAVAHYVAQQPEAGRYCVAYSGGLDSHVLLLLMTQLRDQAEGKFELRAVHIDHGLQDDSASWADHARQICQALGVSLEVRHAQYGEDNDARVQGPEASARMARYAEFCAVLGKDEHLLLAQHAEDQAETFLLQALRGSGPDGLSAIPRKRHFGEGYMGRPLLVCSQASLQALARHHALDWIEDPSNEDYRYDRNYLRHAIMPLLKTRWPAAAETLSRSALRSAAASQSLLTLAQQDLANIRIPGTTELSLQAIADLPRERAFTALRLFVRQRGLRMPRLQDLIQVMTDLVEARHDSAGIVNVRDYVFRRHRDRLYLLLPQTPVEAFRYQWEAPFEPLTIQETGLTLTRELCRAQGITLPLTGTISVKSRAGGELIKLGEPAYHKAVKKVLQESATPPWVRESIPLLYIEGRLAAIWNLAVAVDCRIDDSPLVVTPPLAPEELPESEAGRSVEELSRHWEDSTLELP</sequence>
<dbReference type="GO" id="GO:0005524">
    <property type="term" value="F:ATP binding"/>
    <property type="evidence" value="ECO:0007669"/>
    <property type="project" value="UniProtKB-UniRule"/>
</dbReference>
<dbReference type="Gene3D" id="3.40.50.620">
    <property type="entry name" value="HUPs"/>
    <property type="match status" value="1"/>
</dbReference>
<feature type="region of interest" description="Disordered" evidence="9">
    <location>
        <begin position="440"/>
        <end position="470"/>
    </location>
</feature>
<dbReference type="GO" id="GO:0005737">
    <property type="term" value="C:cytoplasm"/>
    <property type="evidence" value="ECO:0007669"/>
    <property type="project" value="UniProtKB-SubCell"/>
</dbReference>
<dbReference type="RefSeq" id="WP_088919815.1">
    <property type="nucleotide sequence ID" value="NZ_CP018632.1"/>
</dbReference>
<evidence type="ECO:0000256" key="2">
    <source>
        <dbReference type="ARBA" id="ARBA00022490"/>
    </source>
</evidence>
<evidence type="ECO:0000256" key="5">
    <source>
        <dbReference type="ARBA" id="ARBA00022741"/>
    </source>
</evidence>
<keyword evidence="3 8" id="KW-0436">Ligase</keyword>
<dbReference type="NCBIfam" id="TIGR02432">
    <property type="entry name" value="lysidine_TilS_N"/>
    <property type="match status" value="1"/>
</dbReference>
<feature type="binding site" evidence="8">
    <location>
        <begin position="25"/>
        <end position="30"/>
    </location>
    <ligand>
        <name>ATP</name>
        <dbReference type="ChEBI" id="CHEBI:30616"/>
    </ligand>
</feature>
<comment type="similarity">
    <text evidence="8">Belongs to the tRNA(Ile)-lysidine synthase family.</text>
</comment>
<protein>
    <recommendedName>
        <fullName evidence="8">tRNA(Ile)-lysidine synthase</fullName>
        <ecNumber evidence="8">6.3.4.19</ecNumber>
    </recommendedName>
    <alternativeName>
        <fullName evidence="8">tRNA(Ile)-2-lysyl-cytidine synthase</fullName>
    </alternativeName>
    <alternativeName>
        <fullName evidence="8">tRNA(Ile)-lysidine synthetase</fullName>
    </alternativeName>
</protein>
<name>A0A2Z2NTF3_9GAMM</name>
<evidence type="ECO:0000259" key="10">
    <source>
        <dbReference type="SMART" id="SM00977"/>
    </source>
</evidence>
<dbReference type="SMART" id="SM00977">
    <property type="entry name" value="TilS_C"/>
    <property type="match status" value="1"/>
</dbReference>
<evidence type="ECO:0000256" key="7">
    <source>
        <dbReference type="ARBA" id="ARBA00048539"/>
    </source>
</evidence>
<dbReference type="AlphaFoldDB" id="A0A2Z2NTF3"/>
<dbReference type="GO" id="GO:0006400">
    <property type="term" value="P:tRNA modification"/>
    <property type="evidence" value="ECO:0007669"/>
    <property type="project" value="UniProtKB-UniRule"/>
</dbReference>
<dbReference type="PANTHER" id="PTHR43033:SF1">
    <property type="entry name" value="TRNA(ILE)-LYSIDINE SYNTHASE-RELATED"/>
    <property type="match status" value="1"/>
</dbReference>
<comment type="subcellular location">
    <subcellularLocation>
        <location evidence="1 8">Cytoplasm</location>
    </subcellularLocation>
</comment>
<evidence type="ECO:0000313" key="11">
    <source>
        <dbReference type="EMBL" id="ASJ74832.1"/>
    </source>
</evidence>
<evidence type="ECO:0000256" key="9">
    <source>
        <dbReference type="SAM" id="MobiDB-lite"/>
    </source>
</evidence>
<dbReference type="Gene3D" id="1.20.59.20">
    <property type="match status" value="1"/>
</dbReference>
<comment type="catalytic activity">
    <reaction evidence="7 8">
        <text>cytidine(34) in tRNA(Ile2) + L-lysine + ATP = lysidine(34) in tRNA(Ile2) + AMP + diphosphate + H(+)</text>
        <dbReference type="Rhea" id="RHEA:43744"/>
        <dbReference type="Rhea" id="RHEA-COMP:10625"/>
        <dbReference type="Rhea" id="RHEA-COMP:10670"/>
        <dbReference type="ChEBI" id="CHEBI:15378"/>
        <dbReference type="ChEBI" id="CHEBI:30616"/>
        <dbReference type="ChEBI" id="CHEBI:32551"/>
        <dbReference type="ChEBI" id="CHEBI:33019"/>
        <dbReference type="ChEBI" id="CHEBI:82748"/>
        <dbReference type="ChEBI" id="CHEBI:83665"/>
        <dbReference type="ChEBI" id="CHEBI:456215"/>
        <dbReference type="EC" id="6.3.4.19"/>
    </reaction>
</comment>
<dbReference type="InterPro" id="IPR012795">
    <property type="entry name" value="tRNA_Ile_lys_synt_N"/>
</dbReference>
<organism evidence="11 12">
    <name type="scientific">Granulosicoccus antarcticus IMCC3135</name>
    <dbReference type="NCBI Taxonomy" id="1192854"/>
    <lineage>
        <taxon>Bacteria</taxon>
        <taxon>Pseudomonadati</taxon>
        <taxon>Pseudomonadota</taxon>
        <taxon>Gammaproteobacteria</taxon>
        <taxon>Chromatiales</taxon>
        <taxon>Granulosicoccaceae</taxon>
        <taxon>Granulosicoccus</taxon>
    </lineage>
</organism>
<dbReference type="KEGG" id="gai:IMCC3135_23815"/>
<dbReference type="SUPFAM" id="SSF52402">
    <property type="entry name" value="Adenine nucleotide alpha hydrolases-like"/>
    <property type="match status" value="1"/>
</dbReference>
<dbReference type="EC" id="6.3.4.19" evidence="8"/>
<accession>A0A2Z2NTF3</accession>
<dbReference type="Pfam" id="PF11734">
    <property type="entry name" value="TilS_C"/>
    <property type="match status" value="1"/>
</dbReference>
<proteinExistence type="inferred from homology"/>
<dbReference type="Pfam" id="PF01171">
    <property type="entry name" value="ATP_bind_3"/>
    <property type="match status" value="1"/>
</dbReference>
<feature type="compositionally biased region" description="Basic and acidic residues" evidence="9">
    <location>
        <begin position="450"/>
        <end position="464"/>
    </location>
</feature>
<dbReference type="HAMAP" id="MF_01161">
    <property type="entry name" value="tRNA_Ile_lys_synt"/>
    <property type="match status" value="1"/>
</dbReference>
<dbReference type="CDD" id="cd01992">
    <property type="entry name" value="TilS_N"/>
    <property type="match status" value="1"/>
</dbReference>
<keyword evidence="4 8" id="KW-0819">tRNA processing</keyword>
<dbReference type="GO" id="GO:0032267">
    <property type="term" value="F:tRNA(Ile)-lysidine synthase activity"/>
    <property type="evidence" value="ECO:0007669"/>
    <property type="project" value="UniProtKB-EC"/>
</dbReference>
<dbReference type="InterPro" id="IPR012796">
    <property type="entry name" value="Lysidine-tRNA-synth_C"/>
</dbReference>
<dbReference type="InterPro" id="IPR011063">
    <property type="entry name" value="TilS/TtcA_N"/>
</dbReference>
<keyword evidence="6 8" id="KW-0067">ATP-binding</keyword>
<comment type="function">
    <text evidence="8">Ligates lysine onto the cytidine present at position 34 of the AUA codon-specific tRNA(Ile) that contains the anticodon CAU, in an ATP-dependent manner. Cytidine is converted to lysidine, thus changing the amino acid specificity of the tRNA from methionine to isoleucine.</text>
</comment>
<dbReference type="InterPro" id="IPR015262">
    <property type="entry name" value="tRNA_Ile_lys_synt_subst-bd"/>
</dbReference>
<evidence type="ECO:0000256" key="3">
    <source>
        <dbReference type="ARBA" id="ARBA00022598"/>
    </source>
</evidence>
<dbReference type="SUPFAM" id="SSF82829">
    <property type="entry name" value="MesJ substrate recognition domain-like"/>
    <property type="match status" value="1"/>
</dbReference>
<reference evidence="11 12" key="1">
    <citation type="submission" date="2016-12" db="EMBL/GenBank/DDBJ databases">
        <authorList>
            <person name="Song W.-J."/>
            <person name="Kurnit D.M."/>
        </authorList>
    </citation>
    <scope>NUCLEOTIDE SEQUENCE [LARGE SCALE GENOMIC DNA]</scope>
    <source>
        <strain evidence="11 12">IMCC3135</strain>
    </source>
</reference>
<dbReference type="PANTHER" id="PTHR43033">
    <property type="entry name" value="TRNA(ILE)-LYSIDINE SYNTHASE-RELATED"/>
    <property type="match status" value="1"/>
</dbReference>
<dbReference type="InterPro" id="IPR014729">
    <property type="entry name" value="Rossmann-like_a/b/a_fold"/>
</dbReference>
<evidence type="ECO:0000256" key="1">
    <source>
        <dbReference type="ARBA" id="ARBA00004496"/>
    </source>
</evidence>
<keyword evidence="5 8" id="KW-0547">Nucleotide-binding</keyword>
<evidence type="ECO:0000313" key="12">
    <source>
        <dbReference type="Proteomes" id="UP000250079"/>
    </source>
</evidence>
<dbReference type="Pfam" id="PF09179">
    <property type="entry name" value="TilS"/>
    <property type="match status" value="1"/>
</dbReference>
<evidence type="ECO:0000256" key="4">
    <source>
        <dbReference type="ARBA" id="ARBA00022694"/>
    </source>
</evidence>